<dbReference type="NCBIfam" id="TIGR00836">
    <property type="entry name" value="amt"/>
    <property type="match status" value="1"/>
</dbReference>
<comment type="caution">
    <text evidence="8">Lacks conserved residue(s) required for the propagation of feature annotation.</text>
</comment>
<evidence type="ECO:0000256" key="2">
    <source>
        <dbReference type="ARBA" id="ARBA00005887"/>
    </source>
</evidence>
<dbReference type="GO" id="GO:0097272">
    <property type="term" value="P:ammonium homeostasis"/>
    <property type="evidence" value="ECO:0007669"/>
    <property type="project" value="TreeGrafter"/>
</dbReference>
<evidence type="ECO:0000256" key="7">
    <source>
        <dbReference type="ARBA" id="ARBA00023177"/>
    </source>
</evidence>
<dbReference type="InterPro" id="IPR024041">
    <property type="entry name" value="NH4_transpt_AmtB-like_dom"/>
</dbReference>
<keyword evidence="6 8" id="KW-0472">Membrane</keyword>
<gene>
    <name evidence="10" type="primary">amt</name>
    <name evidence="10" type="ORF">KI659_05755</name>
</gene>
<evidence type="ECO:0000256" key="8">
    <source>
        <dbReference type="RuleBase" id="RU362002"/>
    </source>
</evidence>
<dbReference type="Pfam" id="PF00909">
    <property type="entry name" value="Ammonium_transp"/>
    <property type="match status" value="1"/>
</dbReference>
<dbReference type="PANTHER" id="PTHR11730:SF89">
    <property type="entry name" value="AMMONIUM TRANSPORTER SLL0108-RELATED"/>
    <property type="match status" value="1"/>
</dbReference>
<evidence type="ECO:0000256" key="6">
    <source>
        <dbReference type="ARBA" id="ARBA00023136"/>
    </source>
</evidence>
<dbReference type="GO" id="GO:0008519">
    <property type="term" value="F:ammonium channel activity"/>
    <property type="evidence" value="ECO:0007669"/>
    <property type="project" value="InterPro"/>
</dbReference>
<keyword evidence="11" id="KW-1185">Reference proteome</keyword>
<dbReference type="PANTHER" id="PTHR11730">
    <property type="entry name" value="AMMONIUM TRANSPORTER"/>
    <property type="match status" value="1"/>
</dbReference>
<evidence type="ECO:0000256" key="3">
    <source>
        <dbReference type="ARBA" id="ARBA00022448"/>
    </source>
</evidence>
<proteinExistence type="inferred from homology"/>
<keyword evidence="5 8" id="KW-1133">Transmembrane helix</keyword>
<feature type="transmembrane region" description="Helical" evidence="8">
    <location>
        <begin position="250"/>
        <end position="270"/>
    </location>
</feature>
<keyword evidence="7 8" id="KW-0924">Ammonia transport</keyword>
<comment type="caution">
    <text evidence="10">The sequence shown here is derived from an EMBL/GenBank/DDBJ whole genome shotgun (WGS) entry which is preliminary data.</text>
</comment>
<feature type="transmembrane region" description="Helical" evidence="8">
    <location>
        <begin position="276"/>
        <end position="296"/>
    </location>
</feature>
<evidence type="ECO:0000256" key="1">
    <source>
        <dbReference type="ARBA" id="ARBA00004141"/>
    </source>
</evidence>
<dbReference type="EMBL" id="JAHCMY010000002">
    <property type="protein sequence ID" value="MBS9523522.1"/>
    <property type="molecule type" value="Genomic_DNA"/>
</dbReference>
<dbReference type="InterPro" id="IPR001905">
    <property type="entry name" value="Ammonium_transpt"/>
</dbReference>
<dbReference type="GO" id="GO:0005886">
    <property type="term" value="C:plasma membrane"/>
    <property type="evidence" value="ECO:0007669"/>
    <property type="project" value="UniProtKB-SubCell"/>
</dbReference>
<dbReference type="SUPFAM" id="SSF111352">
    <property type="entry name" value="Ammonium transporter"/>
    <property type="match status" value="1"/>
</dbReference>
<feature type="transmembrane region" description="Helical" evidence="8">
    <location>
        <begin position="116"/>
        <end position="136"/>
    </location>
</feature>
<comment type="similarity">
    <text evidence="2 8">Belongs to the ammonia transporter channel (TC 1.A.11.2) family.</text>
</comment>
<dbReference type="Proteomes" id="UP001319104">
    <property type="component" value="Unassembled WGS sequence"/>
</dbReference>
<organism evidence="10 11">
    <name type="scientific">Litoribacter ruber</name>
    <dbReference type="NCBI Taxonomy" id="702568"/>
    <lineage>
        <taxon>Bacteria</taxon>
        <taxon>Pseudomonadati</taxon>
        <taxon>Bacteroidota</taxon>
        <taxon>Cytophagia</taxon>
        <taxon>Cytophagales</taxon>
        <taxon>Cyclobacteriaceae</taxon>
        <taxon>Litoribacter</taxon>
    </lineage>
</organism>
<name>A0AAP2G147_9BACT</name>
<comment type="subcellular location">
    <subcellularLocation>
        <location evidence="8">Cell membrane</location>
        <topology evidence="8">Multi-pass membrane protein</topology>
    </subcellularLocation>
    <subcellularLocation>
        <location evidence="1">Membrane</location>
        <topology evidence="1">Multi-pass membrane protein</topology>
    </subcellularLocation>
</comment>
<feature type="domain" description="Ammonium transporter AmtB-like" evidence="9">
    <location>
        <begin position="1"/>
        <end position="387"/>
    </location>
</feature>
<evidence type="ECO:0000256" key="4">
    <source>
        <dbReference type="ARBA" id="ARBA00022692"/>
    </source>
</evidence>
<evidence type="ECO:0000313" key="10">
    <source>
        <dbReference type="EMBL" id="MBS9523522.1"/>
    </source>
</evidence>
<evidence type="ECO:0000313" key="11">
    <source>
        <dbReference type="Proteomes" id="UP001319104"/>
    </source>
</evidence>
<feature type="transmembrane region" description="Helical" evidence="8">
    <location>
        <begin position="156"/>
        <end position="177"/>
    </location>
</feature>
<evidence type="ECO:0000256" key="5">
    <source>
        <dbReference type="ARBA" id="ARBA00022989"/>
    </source>
</evidence>
<feature type="transmembrane region" description="Helical" evidence="8">
    <location>
        <begin position="221"/>
        <end position="243"/>
    </location>
</feature>
<feature type="transmembrane region" description="Helical" evidence="8">
    <location>
        <begin position="189"/>
        <end position="209"/>
    </location>
</feature>
<feature type="transmembrane region" description="Helical" evidence="8">
    <location>
        <begin position="339"/>
        <end position="360"/>
    </location>
</feature>
<dbReference type="InterPro" id="IPR029020">
    <property type="entry name" value="Ammonium/urea_transptr"/>
</dbReference>
<protein>
    <recommendedName>
        <fullName evidence="8">Ammonium transporter</fullName>
    </recommendedName>
</protein>
<sequence length="394" mass="42507">MIMATILVFIMHIGFAALEAGLTRQKNTINILYKNSIIPSIGILTYAFIGYNIMHAEDLKGLLRIGVYFPDGNDGFDTIDDQYTNYTHFIFQAMFAATSATIVSGGVAERIKLRPFLLFSTFYIGLCFPIVARWKWGGGFMDNWEVPFYDFAGSTLLHSAGGWAALIGAIVVGPRLGKFTNGKIKAFPGHNIPLATLGVFLLWFGWFGFNGGSLGSAEPGQLSRIFVTTGVAAAAASVGAHFTSYYQFKTFDVTMVLNGILAGLVAITAGADVMNIWQAGLIGFVAGVMVIFGVIFMDKIKVDDPVGVVPVHLLSGIWGTLAVGLIGEKAGLGQLLSQGLGILIVGGFCVGFSLIFFLAIKKVFGLRVPESVEKEGLDIHEHSMHAYPYFGRKE</sequence>
<dbReference type="Gene3D" id="1.10.3430.10">
    <property type="entry name" value="Ammonium transporter AmtB like domains"/>
    <property type="match status" value="1"/>
</dbReference>
<feature type="transmembrane region" description="Helical" evidence="8">
    <location>
        <begin position="308"/>
        <end position="327"/>
    </location>
</feature>
<keyword evidence="3 8" id="KW-0813">Transport</keyword>
<reference evidence="10 11" key="1">
    <citation type="submission" date="2021-05" db="EMBL/GenBank/DDBJ databases">
        <authorList>
            <person name="Zhang Z.D."/>
            <person name="Osman G."/>
        </authorList>
    </citation>
    <scope>NUCLEOTIDE SEQUENCE [LARGE SCALE GENOMIC DNA]</scope>
    <source>
        <strain evidence="10 11">KCTC 32217</strain>
    </source>
</reference>
<dbReference type="AlphaFoldDB" id="A0AAP2G147"/>
<evidence type="ECO:0000259" key="9">
    <source>
        <dbReference type="Pfam" id="PF00909"/>
    </source>
</evidence>
<feature type="transmembrane region" description="Helical" evidence="8">
    <location>
        <begin position="36"/>
        <end position="54"/>
    </location>
</feature>
<keyword evidence="4 8" id="KW-0812">Transmembrane</keyword>
<accession>A0AAP2G147</accession>